<evidence type="ECO:0000313" key="8">
    <source>
        <dbReference type="Proteomes" id="UP000470246"/>
    </source>
</evidence>
<comment type="subcellular location">
    <subcellularLocation>
        <location evidence="1">Cell membrane</location>
        <topology evidence="1">Multi-pass membrane protein</topology>
    </subcellularLocation>
</comment>
<keyword evidence="5 6" id="KW-0472">Membrane</keyword>
<evidence type="ECO:0000256" key="4">
    <source>
        <dbReference type="ARBA" id="ARBA00022989"/>
    </source>
</evidence>
<sequence>MTDSERRGRGRSTTAGGLVLGPTRRRVGALLRRPAVQRGVRAAIAAALAWQVAVLLPPLLSDHAYYAPLGAVIAVHPTVADSAGAAWRTVLAIMLGFGLAVLVHEATPGLPRALTIALLVALAIGVERWRALGQQAGWVTFAAVLMLTVGADDPGAYVLRYAGLTLIGAAVGVLVTSVLFPPLQLTQAVEQIDRTRDTIAGHLEQMAVRLARDQVPSPEEERRLTAVLGPELDRMRRAEALVERARQANPRAGRWQQAAVRIRAESRALDRVAVLIDDLTALVAELQPHRRGDWTDVGSAHLLSEALTALAGVVRHPYHSGDGTTPDPRTEQITAATAAVDQIVDRLSALPGDRSLLPLSAAVVGVQRGLLALEAYRPADPR</sequence>
<feature type="transmembrane region" description="Helical" evidence="6">
    <location>
        <begin position="40"/>
        <end position="60"/>
    </location>
</feature>
<evidence type="ECO:0000256" key="1">
    <source>
        <dbReference type="ARBA" id="ARBA00004651"/>
    </source>
</evidence>
<proteinExistence type="predicted"/>
<evidence type="ECO:0008006" key="9">
    <source>
        <dbReference type="Google" id="ProtNLM"/>
    </source>
</evidence>
<evidence type="ECO:0000256" key="6">
    <source>
        <dbReference type="SAM" id="Phobius"/>
    </source>
</evidence>
<dbReference type="GO" id="GO:0005886">
    <property type="term" value="C:plasma membrane"/>
    <property type="evidence" value="ECO:0007669"/>
    <property type="project" value="UniProtKB-SubCell"/>
</dbReference>
<organism evidence="7 8">
    <name type="scientific">Geodermatophilus sabuli</name>
    <dbReference type="NCBI Taxonomy" id="1564158"/>
    <lineage>
        <taxon>Bacteria</taxon>
        <taxon>Bacillati</taxon>
        <taxon>Actinomycetota</taxon>
        <taxon>Actinomycetes</taxon>
        <taxon>Geodermatophilales</taxon>
        <taxon>Geodermatophilaceae</taxon>
        <taxon>Geodermatophilus</taxon>
    </lineage>
</organism>
<keyword evidence="8" id="KW-1185">Reference proteome</keyword>
<dbReference type="AlphaFoldDB" id="A0A7K3W483"/>
<evidence type="ECO:0000256" key="2">
    <source>
        <dbReference type="ARBA" id="ARBA00022475"/>
    </source>
</evidence>
<keyword evidence="2" id="KW-1003">Cell membrane</keyword>
<name>A0A7K3W483_9ACTN</name>
<gene>
    <name evidence="7" type="ORF">GCU56_16490</name>
</gene>
<feature type="transmembrane region" description="Helical" evidence="6">
    <location>
        <begin position="158"/>
        <end position="180"/>
    </location>
</feature>
<feature type="transmembrane region" description="Helical" evidence="6">
    <location>
        <begin position="110"/>
        <end position="126"/>
    </location>
</feature>
<reference evidence="7 8" key="1">
    <citation type="submission" date="2020-02" db="EMBL/GenBank/DDBJ databases">
        <title>Geodermatophilus sabuli CPCC 205279 I12A-02694.</title>
        <authorList>
            <person name="Jiang Z."/>
        </authorList>
    </citation>
    <scope>NUCLEOTIDE SEQUENCE [LARGE SCALE GENOMIC DNA]</scope>
    <source>
        <strain evidence="7 8">I12A-02694</strain>
    </source>
</reference>
<keyword evidence="3 6" id="KW-0812">Transmembrane</keyword>
<dbReference type="RefSeq" id="WP_163482832.1">
    <property type="nucleotide sequence ID" value="NZ_JAAGWF010000018.1"/>
</dbReference>
<comment type="caution">
    <text evidence="7">The sequence shown here is derived from an EMBL/GenBank/DDBJ whole genome shotgun (WGS) entry which is preliminary data.</text>
</comment>
<dbReference type="Pfam" id="PF06081">
    <property type="entry name" value="ArAE_1"/>
    <property type="match status" value="1"/>
</dbReference>
<dbReference type="EMBL" id="JAAGWF010000018">
    <property type="protein sequence ID" value="NEK59458.1"/>
    <property type="molecule type" value="Genomic_DNA"/>
</dbReference>
<evidence type="ECO:0000256" key="5">
    <source>
        <dbReference type="ARBA" id="ARBA00023136"/>
    </source>
</evidence>
<accession>A0A7K3W483</accession>
<evidence type="ECO:0000313" key="7">
    <source>
        <dbReference type="EMBL" id="NEK59458.1"/>
    </source>
</evidence>
<evidence type="ECO:0000256" key="3">
    <source>
        <dbReference type="ARBA" id="ARBA00022692"/>
    </source>
</evidence>
<protein>
    <recommendedName>
        <fullName evidence="9">FUSC family protein</fullName>
    </recommendedName>
</protein>
<keyword evidence="4 6" id="KW-1133">Transmembrane helix</keyword>
<feature type="transmembrane region" description="Helical" evidence="6">
    <location>
        <begin position="85"/>
        <end position="103"/>
    </location>
</feature>
<dbReference type="Proteomes" id="UP000470246">
    <property type="component" value="Unassembled WGS sequence"/>
</dbReference>
<feature type="transmembrane region" description="Helical" evidence="6">
    <location>
        <begin position="132"/>
        <end position="151"/>
    </location>
</feature>
<dbReference type="InterPro" id="IPR010343">
    <property type="entry name" value="ArAE_1"/>
</dbReference>